<dbReference type="InterPro" id="IPR051684">
    <property type="entry name" value="Electron_Trans/Redox"/>
</dbReference>
<feature type="transmembrane region" description="Helical" evidence="7">
    <location>
        <begin position="193"/>
        <end position="210"/>
    </location>
</feature>
<evidence type="ECO:0000256" key="4">
    <source>
        <dbReference type="ARBA" id="ARBA00022982"/>
    </source>
</evidence>
<dbReference type="Proteomes" id="UP000254337">
    <property type="component" value="Chromosome"/>
</dbReference>
<dbReference type="Pfam" id="PF12801">
    <property type="entry name" value="Fer4_5"/>
    <property type="match status" value="3"/>
</dbReference>
<evidence type="ECO:0000256" key="1">
    <source>
        <dbReference type="ARBA" id="ARBA00022448"/>
    </source>
</evidence>
<evidence type="ECO:0000256" key="2">
    <source>
        <dbReference type="ARBA" id="ARBA00022485"/>
    </source>
</evidence>
<feature type="transmembrane region" description="Helical" evidence="7">
    <location>
        <begin position="82"/>
        <end position="107"/>
    </location>
</feature>
<keyword evidence="5" id="KW-0408">Iron</keyword>
<dbReference type="KEGG" id="meg:DKB62_08675"/>
<evidence type="ECO:0000259" key="8">
    <source>
        <dbReference type="PROSITE" id="PS51379"/>
    </source>
</evidence>
<dbReference type="OrthoDB" id="368873at2"/>
<keyword evidence="7" id="KW-0812">Transmembrane</keyword>
<dbReference type="PROSITE" id="PS51379">
    <property type="entry name" value="4FE4S_FER_2"/>
    <property type="match status" value="2"/>
</dbReference>
<dbReference type="InterPro" id="IPR017896">
    <property type="entry name" value="4Fe4S_Fe-S-bd"/>
</dbReference>
<keyword evidence="4" id="KW-0249">Electron transport</keyword>
<keyword evidence="3" id="KW-0479">Metal-binding</keyword>
<evidence type="ECO:0000313" key="10">
    <source>
        <dbReference type="Proteomes" id="UP000254337"/>
    </source>
</evidence>
<evidence type="ECO:0000256" key="5">
    <source>
        <dbReference type="ARBA" id="ARBA00023004"/>
    </source>
</evidence>
<evidence type="ECO:0000256" key="6">
    <source>
        <dbReference type="ARBA" id="ARBA00023014"/>
    </source>
</evidence>
<evidence type="ECO:0000256" key="3">
    <source>
        <dbReference type="ARBA" id="ARBA00022723"/>
    </source>
</evidence>
<keyword evidence="2" id="KW-0004">4Fe-4S</keyword>
<dbReference type="SUPFAM" id="SSF54862">
    <property type="entry name" value="4Fe-4S ferredoxins"/>
    <property type="match status" value="1"/>
</dbReference>
<feature type="transmembrane region" description="Helical" evidence="7">
    <location>
        <begin position="127"/>
        <end position="149"/>
    </location>
</feature>
<feature type="domain" description="4Fe-4S ferredoxin-type" evidence="8">
    <location>
        <begin position="230"/>
        <end position="259"/>
    </location>
</feature>
<keyword evidence="7" id="KW-1133">Transmembrane helix</keyword>
<keyword evidence="6" id="KW-0411">Iron-sulfur</keyword>
<evidence type="ECO:0000313" key="9">
    <source>
        <dbReference type="EMBL" id="AXL21636.1"/>
    </source>
</evidence>
<dbReference type="AlphaFoldDB" id="A0A346B0J3"/>
<dbReference type="PANTHER" id="PTHR30176">
    <property type="entry name" value="FERREDOXIN-TYPE PROTEIN NAPH"/>
    <property type="match status" value="1"/>
</dbReference>
<gene>
    <name evidence="9" type="ORF">DKB62_08675</name>
</gene>
<dbReference type="GO" id="GO:0005886">
    <property type="term" value="C:plasma membrane"/>
    <property type="evidence" value="ECO:0007669"/>
    <property type="project" value="TreeGrafter"/>
</dbReference>
<sequence>MERGNVSMTLHIRRHLIQTCAAILYNANAFTPLTEKAVDFPYTHACVPGLNCQYCRYTIAGCPLGVTQQALSGTFSAVAWQFWGLLVLFGLLFGRMICGWACPMGWLQELLAKAPFPKLKKSRITRALSYVKYIITALFVLAIPLYTGLVTGRGITAFCAWICPGNFLEALFIPTLLQGNGDNLSIAVQNSKFFWVVGLLAAMMWIYRPFCRFLCLLGALYGLFNRFSVFGITVDKETCVSCSACVRSCKMDVCAAGDKECISCGECISQCAVKAIHFKRFR</sequence>
<dbReference type="PANTHER" id="PTHR30176:SF3">
    <property type="entry name" value="FERREDOXIN-TYPE PROTEIN NAPH"/>
    <property type="match status" value="1"/>
</dbReference>
<accession>A0A346B0J3</accession>
<dbReference type="EMBL" id="CP029462">
    <property type="protein sequence ID" value="AXL21636.1"/>
    <property type="molecule type" value="Genomic_DNA"/>
</dbReference>
<keyword evidence="10" id="KW-1185">Reference proteome</keyword>
<evidence type="ECO:0000256" key="7">
    <source>
        <dbReference type="SAM" id="Phobius"/>
    </source>
</evidence>
<organism evidence="9 10">
    <name type="scientific">Megasphaera stantonii</name>
    <dbReference type="NCBI Taxonomy" id="2144175"/>
    <lineage>
        <taxon>Bacteria</taxon>
        <taxon>Bacillati</taxon>
        <taxon>Bacillota</taxon>
        <taxon>Negativicutes</taxon>
        <taxon>Veillonellales</taxon>
        <taxon>Veillonellaceae</taxon>
        <taxon>Megasphaera</taxon>
    </lineage>
</organism>
<feature type="transmembrane region" description="Helical" evidence="7">
    <location>
        <begin position="155"/>
        <end position="173"/>
    </location>
</feature>
<dbReference type="GO" id="GO:0046872">
    <property type="term" value="F:metal ion binding"/>
    <property type="evidence" value="ECO:0007669"/>
    <property type="project" value="UniProtKB-KW"/>
</dbReference>
<dbReference type="GO" id="GO:0051539">
    <property type="term" value="F:4 iron, 4 sulfur cluster binding"/>
    <property type="evidence" value="ECO:0007669"/>
    <property type="project" value="UniProtKB-KW"/>
</dbReference>
<proteinExistence type="predicted"/>
<keyword evidence="7" id="KW-0472">Membrane</keyword>
<feature type="domain" description="4Fe-4S ferredoxin-type" evidence="8">
    <location>
        <begin position="260"/>
        <end position="281"/>
    </location>
</feature>
<keyword evidence="1" id="KW-0813">Transport</keyword>
<name>A0A346B0J3_9FIRM</name>
<protein>
    <submittedName>
        <fullName evidence="9">4Fe-4S binding protein</fullName>
    </submittedName>
</protein>
<reference evidence="9 10" key="1">
    <citation type="submission" date="2018-05" db="EMBL/GenBank/DDBJ databases">
        <title>Complete genome sequence of Megasphaera sp. AJH120T, isolated from the ceca of a chicken.</title>
        <authorList>
            <person name="Maki J."/>
            <person name="Looft T."/>
        </authorList>
    </citation>
    <scope>NUCLEOTIDE SEQUENCE [LARGE SCALE GENOMIC DNA]</scope>
    <source>
        <strain evidence="9 10">AJH120</strain>
    </source>
</reference>